<evidence type="ECO:0000256" key="2">
    <source>
        <dbReference type="ARBA" id="ARBA00023015"/>
    </source>
</evidence>
<evidence type="ECO:0000256" key="5">
    <source>
        <dbReference type="PROSITE-ProRule" id="PRU00335"/>
    </source>
</evidence>
<keyword evidence="2" id="KW-0805">Transcription regulation</keyword>
<keyword evidence="1" id="KW-0678">Repressor</keyword>
<dbReference type="PANTHER" id="PTHR30055:SF234">
    <property type="entry name" value="HTH-TYPE TRANSCRIPTIONAL REGULATOR BETI"/>
    <property type="match status" value="1"/>
</dbReference>
<evidence type="ECO:0000259" key="6">
    <source>
        <dbReference type="PROSITE" id="PS50977"/>
    </source>
</evidence>
<dbReference type="Gene3D" id="1.10.357.10">
    <property type="entry name" value="Tetracycline Repressor, domain 2"/>
    <property type="match status" value="1"/>
</dbReference>
<dbReference type="InterPro" id="IPR009057">
    <property type="entry name" value="Homeodomain-like_sf"/>
</dbReference>
<dbReference type="InterPro" id="IPR039538">
    <property type="entry name" value="BetI_C"/>
</dbReference>
<dbReference type="InterPro" id="IPR001647">
    <property type="entry name" value="HTH_TetR"/>
</dbReference>
<evidence type="ECO:0000313" key="8">
    <source>
        <dbReference type="Proteomes" id="UP001203512"/>
    </source>
</evidence>
<feature type="DNA-binding region" description="H-T-H motif" evidence="5">
    <location>
        <begin position="43"/>
        <end position="62"/>
    </location>
</feature>
<dbReference type="EMBL" id="JALKHS010000009">
    <property type="protein sequence ID" value="MCK0532412.1"/>
    <property type="molecule type" value="Genomic_DNA"/>
</dbReference>
<comment type="caution">
    <text evidence="7">The sequence shown here is derived from an EMBL/GenBank/DDBJ whole genome shotgun (WGS) entry which is preliminary data.</text>
</comment>
<dbReference type="Pfam" id="PF00440">
    <property type="entry name" value="TetR_N"/>
    <property type="match status" value="1"/>
</dbReference>
<accession>A0ABT0DZ60</accession>
<evidence type="ECO:0000313" key="7">
    <source>
        <dbReference type="EMBL" id="MCK0532412.1"/>
    </source>
</evidence>
<dbReference type="RefSeq" id="WP_247232636.1">
    <property type="nucleotide sequence ID" value="NZ_JALKHS010000009.1"/>
</dbReference>
<evidence type="ECO:0000256" key="1">
    <source>
        <dbReference type="ARBA" id="ARBA00022491"/>
    </source>
</evidence>
<proteinExistence type="predicted"/>
<dbReference type="PRINTS" id="PR00455">
    <property type="entry name" value="HTHTETR"/>
</dbReference>
<name>A0ABT0DZ60_9SPHN</name>
<protein>
    <submittedName>
        <fullName evidence="7">TetR family transcriptional regulator</fullName>
    </submittedName>
</protein>
<dbReference type="SUPFAM" id="SSF46689">
    <property type="entry name" value="Homeodomain-like"/>
    <property type="match status" value="1"/>
</dbReference>
<dbReference type="InterPro" id="IPR050109">
    <property type="entry name" value="HTH-type_TetR-like_transc_reg"/>
</dbReference>
<gene>
    <name evidence="7" type="ORF">MU848_12555</name>
</gene>
<evidence type="ECO:0000256" key="4">
    <source>
        <dbReference type="ARBA" id="ARBA00023163"/>
    </source>
</evidence>
<evidence type="ECO:0000256" key="3">
    <source>
        <dbReference type="ARBA" id="ARBA00023125"/>
    </source>
</evidence>
<dbReference type="Pfam" id="PF13977">
    <property type="entry name" value="TetR_C_6"/>
    <property type="match status" value="1"/>
</dbReference>
<dbReference type="Proteomes" id="UP001203512">
    <property type="component" value="Unassembled WGS sequence"/>
</dbReference>
<organism evidence="7 8">
    <name type="scientific">Sphingobium agri</name>
    <dbReference type="NCBI Taxonomy" id="2933566"/>
    <lineage>
        <taxon>Bacteria</taxon>
        <taxon>Pseudomonadati</taxon>
        <taxon>Pseudomonadota</taxon>
        <taxon>Alphaproteobacteria</taxon>
        <taxon>Sphingomonadales</taxon>
        <taxon>Sphingomonadaceae</taxon>
        <taxon>Sphingobium</taxon>
    </lineage>
</organism>
<dbReference type="SUPFAM" id="SSF48498">
    <property type="entry name" value="Tetracyclin repressor-like, C-terminal domain"/>
    <property type="match status" value="1"/>
</dbReference>
<dbReference type="PANTHER" id="PTHR30055">
    <property type="entry name" value="HTH-TYPE TRANSCRIPTIONAL REGULATOR RUTR"/>
    <property type="match status" value="1"/>
</dbReference>
<dbReference type="PROSITE" id="PS50977">
    <property type="entry name" value="HTH_TETR_2"/>
    <property type="match status" value="1"/>
</dbReference>
<feature type="domain" description="HTH tetR-type" evidence="6">
    <location>
        <begin position="20"/>
        <end position="80"/>
    </location>
</feature>
<sequence length="227" mass="24879">MSDDLKTARRRKPGVYSRGAETVDAILKAALHVLVEEGAGAFTLQRIATECGLKVGHVNHHFPRKEMLVEVLLDEILLAGEKQVKWAMEQPDFLAGDGLARLIAHILDDVSTKQTAHLFTELWAMANHNQVVADRLEALHRHVHRLITGMVEQLNPALSHDDAAVVAIFIYGAVDGMTMFSGYNRPWASCMPGVKNIAIKGLVDLAKTITSAEIANLPPAPIKSRNI</sequence>
<keyword evidence="4" id="KW-0804">Transcription</keyword>
<dbReference type="InterPro" id="IPR036271">
    <property type="entry name" value="Tet_transcr_reg_TetR-rel_C_sf"/>
</dbReference>
<keyword evidence="3 5" id="KW-0238">DNA-binding</keyword>
<keyword evidence="8" id="KW-1185">Reference proteome</keyword>
<reference evidence="7 8" key="1">
    <citation type="submission" date="2022-04" db="EMBL/GenBank/DDBJ databases">
        <authorList>
            <person name="Huq M.A."/>
        </authorList>
    </citation>
    <scope>NUCLEOTIDE SEQUENCE [LARGE SCALE GENOMIC DNA]</scope>
    <source>
        <strain evidence="7 8">MAH-33</strain>
    </source>
</reference>